<organism evidence="3 4">
    <name type="scientific">Lysinibacillus xylanilyticus</name>
    <dbReference type="NCBI Taxonomy" id="582475"/>
    <lineage>
        <taxon>Bacteria</taxon>
        <taxon>Bacillati</taxon>
        <taxon>Bacillota</taxon>
        <taxon>Bacilli</taxon>
        <taxon>Bacillales</taxon>
        <taxon>Bacillaceae</taxon>
        <taxon>Lysinibacillus</taxon>
    </lineage>
</organism>
<dbReference type="OrthoDB" id="2376580at2"/>
<dbReference type="InterPro" id="IPR025508">
    <property type="entry name" value="DUF4395"/>
</dbReference>
<keyword evidence="1" id="KW-1133">Transmembrane helix</keyword>
<sequence length="143" mass="16036">MSQPHSIPRPLVRLNQWTILLSIILTWVTGVFWILAIPLVANILGILCNFNPIIRVGKLFLKKVPSTYIPEDAQQQKFNSSIASFCLAGGILGFLLKWQVVGYVFTGMVAIASSIAIAGFCIGCFLHFQLKQWQYRRSLKKAL</sequence>
<comment type="caution">
    <text evidence="3">The sequence shown here is derived from an EMBL/GenBank/DDBJ whole genome shotgun (WGS) entry which is preliminary data.</text>
</comment>
<evidence type="ECO:0000313" key="4">
    <source>
        <dbReference type="Proteomes" id="UP000037326"/>
    </source>
</evidence>
<dbReference type="RefSeq" id="WP_049667295.1">
    <property type="nucleotide sequence ID" value="NZ_LFXJ01000006.1"/>
</dbReference>
<accession>A0A0K9F9U0</accession>
<gene>
    <name evidence="3" type="ORF">ACZ11_14660</name>
</gene>
<feature type="transmembrane region" description="Helical" evidence="1">
    <location>
        <begin position="20"/>
        <end position="48"/>
    </location>
</feature>
<proteinExistence type="predicted"/>
<keyword evidence="1" id="KW-0472">Membrane</keyword>
<evidence type="ECO:0000256" key="1">
    <source>
        <dbReference type="SAM" id="Phobius"/>
    </source>
</evidence>
<evidence type="ECO:0000259" key="2">
    <source>
        <dbReference type="Pfam" id="PF14340"/>
    </source>
</evidence>
<dbReference type="Proteomes" id="UP000037326">
    <property type="component" value="Unassembled WGS sequence"/>
</dbReference>
<dbReference type="PIRSF" id="PIRSF030042">
    <property type="entry name" value="UCP030042"/>
    <property type="match status" value="1"/>
</dbReference>
<dbReference type="GeneID" id="96599468"/>
<keyword evidence="1" id="KW-0812">Transmembrane</keyword>
<name>A0A0K9F9U0_9BACI</name>
<feature type="transmembrane region" description="Helical" evidence="1">
    <location>
        <begin position="102"/>
        <end position="128"/>
    </location>
</feature>
<reference evidence="4" key="1">
    <citation type="submission" date="2015-07" db="EMBL/GenBank/DDBJ databases">
        <authorList>
            <consortium name="Consortium for Microbial Forensics and Genomics (microFORGE)"/>
            <person name="Knight B.M."/>
            <person name="Roberts D.P."/>
            <person name="Lin D."/>
            <person name="Hari K."/>
            <person name="Fletcher J."/>
            <person name="Melcher U."/>
            <person name="Blagden T."/>
            <person name="Winegar R.A."/>
        </authorList>
    </citation>
    <scope>NUCLEOTIDE SEQUENCE [LARGE SCALE GENOMIC DNA]</scope>
    <source>
        <strain evidence="4">DSM 23493</strain>
    </source>
</reference>
<dbReference type="InterPro" id="IPR016942">
    <property type="entry name" value="UCP030042"/>
</dbReference>
<evidence type="ECO:0000313" key="3">
    <source>
        <dbReference type="EMBL" id="KMY30871.1"/>
    </source>
</evidence>
<feature type="domain" description="DUF4395" evidence="2">
    <location>
        <begin position="7"/>
        <end position="132"/>
    </location>
</feature>
<dbReference type="AlphaFoldDB" id="A0A0K9F9U0"/>
<protein>
    <recommendedName>
        <fullName evidence="2">DUF4395 domain-containing protein</fullName>
    </recommendedName>
</protein>
<feature type="transmembrane region" description="Helical" evidence="1">
    <location>
        <begin position="78"/>
        <end position="96"/>
    </location>
</feature>
<dbReference type="Pfam" id="PF14340">
    <property type="entry name" value="DUF4395"/>
    <property type="match status" value="1"/>
</dbReference>
<dbReference type="EMBL" id="LFXJ01000006">
    <property type="protein sequence ID" value="KMY30871.1"/>
    <property type="molecule type" value="Genomic_DNA"/>
</dbReference>
<dbReference type="PATRIC" id="fig|582475.4.peg.5022"/>